<comment type="function">
    <text evidence="7">Acts as a ribosome collision sensor, splitting the ribosome into its 2 subunits. Detects stalled/collided 70S ribosomes which it binds and splits by an ATP-hydrolysis driven conformational change. Acts upstream of the ribosome quality control system (RQC), a ribosome-associated complex that mediates the extraction of incompletely synthesized nascent chains from stalled ribosomes and their subsequent degradation. Probably generates substrates for RQC.</text>
</comment>
<dbReference type="EC" id="3.1.-.-" evidence="7"/>
<dbReference type="Gene3D" id="3.30.1370.110">
    <property type="match status" value="1"/>
</dbReference>
<keyword evidence="3 7" id="KW-0378">Hydrolase</keyword>
<dbReference type="EMBL" id="CP046147">
    <property type="protein sequence ID" value="WFG40427.1"/>
    <property type="molecule type" value="Genomic_DNA"/>
</dbReference>
<dbReference type="SUPFAM" id="SSF52540">
    <property type="entry name" value="P-loop containing nucleoside triphosphate hydrolases"/>
    <property type="match status" value="1"/>
</dbReference>
<dbReference type="GO" id="GO:0072344">
    <property type="term" value="P:rescue of stalled ribosome"/>
    <property type="evidence" value="ECO:0007669"/>
    <property type="project" value="UniProtKB-UniRule"/>
</dbReference>
<comment type="subunit">
    <text evidence="7">Homodimer. Binds to stalled ribosomes, contacting rRNA.</text>
</comment>
<dbReference type="GO" id="GO:0005524">
    <property type="term" value="F:ATP binding"/>
    <property type="evidence" value="ECO:0007669"/>
    <property type="project" value="UniProtKB-UniRule"/>
</dbReference>
<evidence type="ECO:0000256" key="2">
    <source>
        <dbReference type="ARBA" id="ARBA00022741"/>
    </source>
</evidence>
<evidence type="ECO:0000256" key="3">
    <source>
        <dbReference type="ARBA" id="ARBA00022801"/>
    </source>
</evidence>
<dbReference type="GO" id="GO:0016887">
    <property type="term" value="F:ATP hydrolysis activity"/>
    <property type="evidence" value="ECO:0007669"/>
    <property type="project" value="InterPro"/>
</dbReference>
<dbReference type="PIRSF" id="PIRSF005814">
    <property type="entry name" value="MutS_YshD"/>
    <property type="match status" value="1"/>
</dbReference>
<feature type="domain" description="Smr" evidence="11">
    <location>
        <begin position="744"/>
        <end position="819"/>
    </location>
</feature>
<dbReference type="AlphaFoldDB" id="A0AAJ5ZKP5"/>
<feature type="compositionally biased region" description="Polar residues" evidence="9">
    <location>
        <begin position="1"/>
        <end position="15"/>
    </location>
</feature>
<dbReference type="InterPro" id="IPR000432">
    <property type="entry name" value="DNA_mismatch_repair_MutS_C"/>
</dbReference>
<dbReference type="InterPro" id="IPR045076">
    <property type="entry name" value="MutS"/>
</dbReference>
<dbReference type="FunFam" id="3.40.50.300:FF:000830">
    <property type="entry name" value="Endonuclease MutS2"/>
    <property type="match status" value="1"/>
</dbReference>
<sequence length="819" mass="89192">MSTTNENLDNPSGNEPTEAESHGISELQLQAWELLEFTNVRELLANRTRFFMSREMALDARPLVDIEDVERLQDETTQAALMLGTVGDIGLTGARDPRELLHRASIDGMLTGEEIVSVLHLLDSIWSARNTVVSMKGRAPLLEEIAADIPDLRDLGKEIFKSISDQGEVLNSATPKLARLRANVSKSFQKVMRAMERISNSPSVRGSLQSGAIATRGERLVLEVRADARESVPGIVHDVSGSGATLFVEPFNAVELCNDWRETAAEAQREEERILRRLSRLIGDREDEAVIALEAAAALDYITARARLAASMKARRIETMPAGSDNVTNLVGARHPLLGSDAVPITINIGPGFRGLVITGPNTGGKTVAIKTIGLFALMHQSGMQLPLSDGEMAIFDAVYADIGDSQSIERSVSTFSSHMGRVVEILLEATSNSLILFDELGTGTDPEEGSALARAVLAHATENDMPIAITSHYRAVAEYAAESEDLANASVELNPDTMLPTYQVIMGIPGRSYAIHVARHLGMPSHVLDDAQAMMDPTRAEAETILQQLQREREEAIRIRAEAEQAKAEAEQARKDLQHKLSTVTRAQEDMIEKSRMELRRETEKIQKSLRKVVNKAKNDNDLDVAKRAIGRIRNQFSDPTWLPVAPPPDAAKPDEDEEPRPLQAGDEVEIIGLNVRASIIDISSGGTVELMMGNSRIELNEQQLRLTKAAPPVDPKRSPNEIPNVTINTISAGEAANTSGELDIRGSRVHESDELVRQFIDDSSIQGLTSVRIIHGDGTGVLREAIRLLLSKHPLVASFSAAPRNKGGNGATLVDLS</sequence>
<evidence type="ECO:0000256" key="7">
    <source>
        <dbReference type="HAMAP-Rule" id="MF_00092"/>
    </source>
</evidence>
<proteinExistence type="inferred from homology"/>
<dbReference type="GO" id="GO:0030983">
    <property type="term" value="F:mismatched DNA binding"/>
    <property type="evidence" value="ECO:0007669"/>
    <property type="project" value="InterPro"/>
</dbReference>
<feature type="coiled-coil region" evidence="8">
    <location>
        <begin position="540"/>
        <end position="613"/>
    </location>
</feature>
<comment type="similarity">
    <text evidence="7">Belongs to the DNA mismatch repair MutS family. MutS2 subfamily.</text>
</comment>
<dbReference type="InterPro" id="IPR005747">
    <property type="entry name" value="MutS2"/>
</dbReference>
<evidence type="ECO:0000313" key="15">
    <source>
        <dbReference type="Proteomes" id="UP001321249"/>
    </source>
</evidence>
<evidence type="ECO:0000256" key="4">
    <source>
        <dbReference type="ARBA" id="ARBA00022840"/>
    </source>
</evidence>
<dbReference type="PANTHER" id="PTHR48466">
    <property type="entry name" value="OS10G0509000 PROTEIN-RELATED"/>
    <property type="match status" value="1"/>
</dbReference>
<evidence type="ECO:0000256" key="9">
    <source>
        <dbReference type="SAM" id="MobiDB-lite"/>
    </source>
</evidence>
<protein>
    <recommendedName>
        <fullName evidence="7">Endonuclease MutS2</fullName>
        <ecNumber evidence="7">3.1.-.-</ecNumber>
    </recommendedName>
    <alternativeName>
        <fullName evidence="7">Ribosome-associated protein quality control-upstream factor</fullName>
        <shortName evidence="7">RQC-upstream factor</shortName>
        <shortName evidence="7">RqcU</shortName>
        <ecNumber evidence="7">3.6.4.-</ecNumber>
    </alternativeName>
</protein>
<keyword evidence="14" id="KW-1185">Reference proteome</keyword>
<evidence type="ECO:0000256" key="1">
    <source>
        <dbReference type="ARBA" id="ARBA00022730"/>
    </source>
</evidence>
<dbReference type="GO" id="GO:0006298">
    <property type="term" value="P:mismatch repair"/>
    <property type="evidence" value="ECO:0007669"/>
    <property type="project" value="InterPro"/>
</dbReference>
<dbReference type="SMART" id="SM00463">
    <property type="entry name" value="SMR"/>
    <property type="match status" value="1"/>
</dbReference>
<evidence type="ECO:0000256" key="5">
    <source>
        <dbReference type="ARBA" id="ARBA00022884"/>
    </source>
</evidence>
<reference evidence="14" key="3">
    <citation type="submission" date="2023-06" db="EMBL/GenBank/DDBJ databases">
        <title>Pangenomics reveal diversification of enzyme families and niche specialization in globally abundant SAR202 bacteria.</title>
        <authorList>
            <person name="Saw J.H.W."/>
        </authorList>
    </citation>
    <scope>NUCLEOTIDE SEQUENCE [LARGE SCALE GENOMIC DNA]</scope>
    <source>
        <strain evidence="14">JH1073</strain>
    </source>
</reference>
<evidence type="ECO:0000259" key="11">
    <source>
        <dbReference type="PROSITE" id="PS50828"/>
    </source>
</evidence>
<dbReference type="SMART" id="SM00533">
    <property type="entry name" value="MUTSd"/>
    <property type="match status" value="1"/>
</dbReference>
<dbReference type="GO" id="GO:0140664">
    <property type="term" value="F:ATP-dependent DNA damage sensor activity"/>
    <property type="evidence" value="ECO:0007669"/>
    <property type="project" value="InterPro"/>
</dbReference>
<keyword evidence="8" id="KW-0175">Coiled coil</keyword>
<accession>A0AAJ5ZKP5</accession>
<dbReference type="PROSITE" id="PS50828">
    <property type="entry name" value="SMR"/>
    <property type="match status" value="1"/>
</dbReference>
<dbReference type="InterPro" id="IPR002625">
    <property type="entry name" value="Smr_dom"/>
</dbReference>
<evidence type="ECO:0000313" key="12">
    <source>
        <dbReference type="EMBL" id="MDG0868030.1"/>
    </source>
</evidence>
<dbReference type="SUPFAM" id="SSF48334">
    <property type="entry name" value="DNA repair protein MutS, domain III"/>
    <property type="match status" value="1"/>
</dbReference>
<evidence type="ECO:0000313" key="14">
    <source>
        <dbReference type="Proteomes" id="UP001219901"/>
    </source>
</evidence>
<dbReference type="PROSITE" id="PS50192">
    <property type="entry name" value="T_SNARE"/>
    <property type="match status" value="1"/>
</dbReference>
<keyword evidence="5 7" id="KW-0694">RNA-binding</keyword>
<dbReference type="NCBIfam" id="TIGR01069">
    <property type="entry name" value="mutS2"/>
    <property type="match status" value="1"/>
</dbReference>
<reference evidence="13" key="2">
    <citation type="journal article" date="2023" name="Nat. Commun.">
        <title>Cultivation of marine bacteria of the SAR202 clade.</title>
        <authorList>
            <person name="Lim Y."/>
            <person name="Seo J.H."/>
            <person name="Giovannoni S.J."/>
            <person name="Kang I."/>
            <person name="Cho J.C."/>
        </authorList>
    </citation>
    <scope>NUCLEOTIDE SEQUENCE</scope>
    <source>
        <strain evidence="13">JH1073</strain>
    </source>
</reference>
<dbReference type="SMART" id="SM00534">
    <property type="entry name" value="MUTSac"/>
    <property type="match status" value="1"/>
</dbReference>
<comment type="function">
    <text evidence="7">Endonuclease that is involved in the suppression of homologous recombination and thus may have a key role in the control of bacterial genetic diversity.</text>
</comment>
<keyword evidence="4 7" id="KW-0067">ATP-binding</keyword>
<dbReference type="HAMAP" id="MF_00092">
    <property type="entry name" value="MutS2"/>
    <property type="match status" value="1"/>
</dbReference>
<gene>
    <name evidence="7" type="primary">mutS2</name>
    <name evidence="7" type="synonym">rqcU</name>
    <name evidence="12" type="ORF">GKO46_13260</name>
    <name evidence="13" type="ORF">GKO48_12695</name>
</gene>
<dbReference type="InterPro" id="IPR036063">
    <property type="entry name" value="Smr_dom_sf"/>
</dbReference>
<dbReference type="Gene3D" id="3.40.50.300">
    <property type="entry name" value="P-loop containing nucleotide triphosphate hydrolases"/>
    <property type="match status" value="1"/>
</dbReference>
<feature type="region of interest" description="Disordered" evidence="9">
    <location>
        <begin position="639"/>
        <end position="666"/>
    </location>
</feature>
<feature type="binding site" evidence="7">
    <location>
        <begin position="360"/>
        <end position="367"/>
    </location>
    <ligand>
        <name>ATP</name>
        <dbReference type="ChEBI" id="CHEBI:30616"/>
    </ligand>
</feature>
<dbReference type="Pfam" id="PF00488">
    <property type="entry name" value="MutS_V"/>
    <property type="match status" value="1"/>
</dbReference>
<feature type="domain" description="T-SNARE coiled-coil homology" evidence="10">
    <location>
        <begin position="132"/>
        <end position="194"/>
    </location>
</feature>
<keyword evidence="2 7" id="KW-0547">Nucleotide-binding</keyword>
<dbReference type="GO" id="GO:0045910">
    <property type="term" value="P:negative regulation of DNA recombination"/>
    <property type="evidence" value="ECO:0007669"/>
    <property type="project" value="InterPro"/>
</dbReference>
<reference evidence="14 15" key="1">
    <citation type="submission" date="2019-11" db="EMBL/GenBank/DDBJ databases">
        <authorList>
            <person name="Cho J.-C."/>
        </authorList>
    </citation>
    <scope>NUCLEOTIDE SEQUENCE [LARGE SCALE GENOMIC DNA]</scope>
    <source>
        <strain evidence="13 14">JH1073</strain>
        <strain evidence="12 15">JH702</strain>
    </source>
</reference>
<dbReference type="InterPro" id="IPR036187">
    <property type="entry name" value="DNA_mismatch_repair_MutS_sf"/>
</dbReference>
<organism evidence="13 14">
    <name type="scientific">Candidatus Lucifugimonas marina</name>
    <dbReference type="NCBI Taxonomy" id="3038979"/>
    <lineage>
        <taxon>Bacteria</taxon>
        <taxon>Bacillati</taxon>
        <taxon>Chloroflexota</taxon>
        <taxon>Dehalococcoidia</taxon>
        <taxon>SAR202 cluster</taxon>
        <taxon>Candidatus Lucifugimonadales</taxon>
        <taxon>Candidatus Lucifugimonadaceae</taxon>
        <taxon>Candidatus Lucifugimonas</taxon>
    </lineage>
</organism>
<evidence type="ECO:0000259" key="10">
    <source>
        <dbReference type="PROSITE" id="PS50192"/>
    </source>
</evidence>
<evidence type="ECO:0000256" key="8">
    <source>
        <dbReference type="SAM" id="Coils"/>
    </source>
</evidence>
<dbReference type="Pfam" id="PF01713">
    <property type="entry name" value="Smr"/>
    <property type="match status" value="1"/>
</dbReference>
<dbReference type="InterPro" id="IPR007696">
    <property type="entry name" value="DNA_mismatch_repair_MutS_core"/>
</dbReference>
<dbReference type="Proteomes" id="UP001321249">
    <property type="component" value="Unassembled WGS sequence"/>
</dbReference>
<dbReference type="GO" id="GO:0004519">
    <property type="term" value="F:endonuclease activity"/>
    <property type="evidence" value="ECO:0007669"/>
    <property type="project" value="UniProtKB-UniRule"/>
</dbReference>
<dbReference type="EMBL" id="WMBE01000006">
    <property type="protein sequence ID" value="MDG0868030.1"/>
    <property type="molecule type" value="Genomic_DNA"/>
</dbReference>
<evidence type="ECO:0000256" key="6">
    <source>
        <dbReference type="ARBA" id="ARBA00023125"/>
    </source>
</evidence>
<keyword evidence="7" id="KW-0540">Nuclease</keyword>
<dbReference type="EC" id="3.6.4.-" evidence="7"/>
<dbReference type="PANTHER" id="PTHR48466:SF2">
    <property type="entry name" value="OS10G0509000 PROTEIN"/>
    <property type="match status" value="1"/>
</dbReference>
<dbReference type="GO" id="GO:0043023">
    <property type="term" value="F:ribosomal large subunit binding"/>
    <property type="evidence" value="ECO:0007669"/>
    <property type="project" value="UniProtKB-UniRule"/>
</dbReference>
<dbReference type="InterPro" id="IPR027417">
    <property type="entry name" value="P-loop_NTPase"/>
</dbReference>
<dbReference type="InterPro" id="IPR000727">
    <property type="entry name" value="T_SNARE_dom"/>
</dbReference>
<keyword evidence="7" id="KW-0255">Endonuclease</keyword>
<dbReference type="GO" id="GO:0019843">
    <property type="term" value="F:rRNA binding"/>
    <property type="evidence" value="ECO:0007669"/>
    <property type="project" value="UniProtKB-UniRule"/>
</dbReference>
<keyword evidence="6 7" id="KW-0238">DNA-binding</keyword>
<name>A0AAJ5ZKP5_9CHLR</name>
<feature type="region of interest" description="Disordered" evidence="9">
    <location>
        <begin position="1"/>
        <end position="23"/>
    </location>
</feature>
<dbReference type="Proteomes" id="UP001219901">
    <property type="component" value="Chromosome"/>
</dbReference>
<dbReference type="RefSeq" id="WP_342826976.1">
    <property type="nucleotide sequence ID" value="NZ_CP046146.1"/>
</dbReference>
<keyword evidence="1 7" id="KW-0699">rRNA-binding</keyword>
<evidence type="ECO:0000313" key="13">
    <source>
        <dbReference type="EMBL" id="WFG40427.1"/>
    </source>
</evidence>